<dbReference type="InterPro" id="IPR050204">
    <property type="entry name" value="AraC_XylS_family_regulators"/>
</dbReference>
<dbReference type="Gene3D" id="1.10.10.60">
    <property type="entry name" value="Homeodomain-like"/>
    <property type="match status" value="2"/>
</dbReference>
<dbReference type="Pfam" id="PF12833">
    <property type="entry name" value="HTH_18"/>
    <property type="match status" value="1"/>
</dbReference>
<keyword evidence="7" id="KW-1185">Reference proteome</keyword>
<accession>A0ABN0WYK3</accession>
<dbReference type="InterPro" id="IPR009057">
    <property type="entry name" value="Homeodomain-like_sf"/>
</dbReference>
<name>A0ABN0WYK3_9ACTN</name>
<evidence type="ECO:0000256" key="1">
    <source>
        <dbReference type="ARBA" id="ARBA00023015"/>
    </source>
</evidence>
<proteinExistence type="predicted"/>
<dbReference type="PANTHER" id="PTHR46796:SF6">
    <property type="entry name" value="ARAC SUBFAMILY"/>
    <property type="match status" value="1"/>
</dbReference>
<evidence type="ECO:0000259" key="5">
    <source>
        <dbReference type="PROSITE" id="PS01124"/>
    </source>
</evidence>
<evidence type="ECO:0000313" key="7">
    <source>
        <dbReference type="Proteomes" id="UP001501822"/>
    </source>
</evidence>
<organism evidence="6 7">
    <name type="scientific">Actinoallomurus spadix</name>
    <dbReference type="NCBI Taxonomy" id="79912"/>
    <lineage>
        <taxon>Bacteria</taxon>
        <taxon>Bacillati</taxon>
        <taxon>Actinomycetota</taxon>
        <taxon>Actinomycetes</taxon>
        <taxon>Streptosporangiales</taxon>
        <taxon>Thermomonosporaceae</taxon>
        <taxon>Actinoallomurus</taxon>
    </lineage>
</organism>
<evidence type="ECO:0000313" key="6">
    <source>
        <dbReference type="EMBL" id="GAA0350426.1"/>
    </source>
</evidence>
<dbReference type="SMART" id="SM00342">
    <property type="entry name" value="HTH_ARAC"/>
    <property type="match status" value="1"/>
</dbReference>
<evidence type="ECO:0000256" key="2">
    <source>
        <dbReference type="ARBA" id="ARBA00023125"/>
    </source>
</evidence>
<dbReference type="Proteomes" id="UP001501822">
    <property type="component" value="Unassembled WGS sequence"/>
</dbReference>
<dbReference type="RefSeq" id="WP_252807753.1">
    <property type="nucleotide sequence ID" value="NZ_BAAABM010000041.1"/>
</dbReference>
<dbReference type="InterPro" id="IPR018060">
    <property type="entry name" value="HTH_AraC"/>
</dbReference>
<sequence length="309" mass="33510">MFDSPDFDLAPYAGFDMTKVVRRTYCSWDDSGWRSLLVQCFTHAREAEDFRLPGVSDLHLVLCTDGNAEMSVRAGGKAVRRRWAAGRLELIVPGHTTDRGYRATSVMRTIQVHIPRAAVDRVAAELGGPGPDFEALSAGLGAGDAVVEQIMRGLAAAEGANDLYAESAAVFLTTHLLTHGRGRPVPGSEHTAVRRGIAVMRERLADPLTLADVAAEVHLSVYHFIRVFREATGETPHRFLTRLRIEQARRLLTGTDLTVERIAERCGFAGPGSLSSAFLARVGVRPSAYRKMSSTGGQSRACPEQAAPS</sequence>
<keyword evidence="3" id="KW-0804">Transcription</keyword>
<evidence type="ECO:0000256" key="4">
    <source>
        <dbReference type="SAM" id="MobiDB-lite"/>
    </source>
</evidence>
<feature type="domain" description="HTH araC/xylS-type" evidence="5">
    <location>
        <begin position="194"/>
        <end position="292"/>
    </location>
</feature>
<feature type="region of interest" description="Disordered" evidence="4">
    <location>
        <begin position="290"/>
        <end position="309"/>
    </location>
</feature>
<keyword evidence="2" id="KW-0238">DNA-binding</keyword>
<dbReference type="PROSITE" id="PS01124">
    <property type="entry name" value="HTH_ARAC_FAMILY_2"/>
    <property type="match status" value="1"/>
</dbReference>
<gene>
    <name evidence="6" type="ORF">GCM10010151_45160</name>
</gene>
<protein>
    <submittedName>
        <fullName evidence="6">AraC family transcriptional regulator</fullName>
    </submittedName>
</protein>
<comment type="caution">
    <text evidence="6">The sequence shown here is derived from an EMBL/GenBank/DDBJ whole genome shotgun (WGS) entry which is preliminary data.</text>
</comment>
<dbReference type="EMBL" id="BAAABM010000041">
    <property type="protein sequence ID" value="GAA0350426.1"/>
    <property type="molecule type" value="Genomic_DNA"/>
</dbReference>
<evidence type="ECO:0000256" key="3">
    <source>
        <dbReference type="ARBA" id="ARBA00023163"/>
    </source>
</evidence>
<dbReference type="SUPFAM" id="SSF46689">
    <property type="entry name" value="Homeodomain-like"/>
    <property type="match status" value="2"/>
</dbReference>
<keyword evidence="1" id="KW-0805">Transcription regulation</keyword>
<reference evidence="6 7" key="1">
    <citation type="journal article" date="2019" name="Int. J. Syst. Evol. Microbiol.">
        <title>The Global Catalogue of Microorganisms (GCM) 10K type strain sequencing project: providing services to taxonomists for standard genome sequencing and annotation.</title>
        <authorList>
            <consortium name="The Broad Institute Genomics Platform"/>
            <consortium name="The Broad Institute Genome Sequencing Center for Infectious Disease"/>
            <person name="Wu L."/>
            <person name="Ma J."/>
        </authorList>
    </citation>
    <scope>NUCLEOTIDE SEQUENCE [LARGE SCALE GENOMIC DNA]</scope>
    <source>
        <strain evidence="6 7">JCM 3146</strain>
    </source>
</reference>
<dbReference type="PANTHER" id="PTHR46796">
    <property type="entry name" value="HTH-TYPE TRANSCRIPTIONAL ACTIVATOR RHAS-RELATED"/>
    <property type="match status" value="1"/>
</dbReference>